<keyword evidence="1" id="KW-1133">Transmembrane helix</keyword>
<reference evidence="3" key="1">
    <citation type="submission" date="2014-09" db="EMBL/GenBank/DDBJ databases">
        <authorList>
            <person name="Mudge J."/>
            <person name="Ramaraj T."/>
            <person name="Lindquist I.E."/>
            <person name="Bharti A.K."/>
            <person name="Sundararajan A."/>
            <person name="Cameron C.T."/>
            <person name="Woodward J.E."/>
            <person name="May G.D."/>
            <person name="Brubaker C."/>
            <person name="Broadhvest J."/>
            <person name="Wilkins T.A."/>
        </authorList>
    </citation>
    <scope>NUCLEOTIDE SEQUENCE</scope>
    <source>
        <strain evidence="3">cv. AKA8401</strain>
    </source>
</reference>
<name>A0A0B0NWV5_GOSAR</name>
<keyword evidence="1" id="KW-0812">Transmembrane</keyword>
<organism evidence="2 3">
    <name type="scientific">Gossypium arboreum</name>
    <name type="common">Tree cotton</name>
    <name type="synonym">Gossypium nanking</name>
    <dbReference type="NCBI Taxonomy" id="29729"/>
    <lineage>
        <taxon>Eukaryota</taxon>
        <taxon>Viridiplantae</taxon>
        <taxon>Streptophyta</taxon>
        <taxon>Embryophyta</taxon>
        <taxon>Tracheophyta</taxon>
        <taxon>Spermatophyta</taxon>
        <taxon>Magnoliopsida</taxon>
        <taxon>eudicotyledons</taxon>
        <taxon>Gunneridae</taxon>
        <taxon>Pentapetalae</taxon>
        <taxon>rosids</taxon>
        <taxon>malvids</taxon>
        <taxon>Malvales</taxon>
        <taxon>Malvaceae</taxon>
        <taxon>Malvoideae</taxon>
        <taxon>Gossypium</taxon>
    </lineage>
</organism>
<keyword evidence="3" id="KW-1185">Reference proteome</keyword>
<evidence type="ECO:0000313" key="2">
    <source>
        <dbReference type="EMBL" id="KHG17142.1"/>
    </source>
</evidence>
<dbReference type="Proteomes" id="UP000032142">
    <property type="component" value="Unassembled WGS sequence"/>
</dbReference>
<gene>
    <name evidence="2" type="ORF">F383_23154</name>
</gene>
<proteinExistence type="predicted"/>
<dbReference type="EMBL" id="KN407606">
    <property type="protein sequence ID" value="KHG17142.1"/>
    <property type="molecule type" value="Genomic_DNA"/>
</dbReference>
<protein>
    <submittedName>
        <fullName evidence="2">Uncharacterized protein</fullName>
    </submittedName>
</protein>
<evidence type="ECO:0000256" key="1">
    <source>
        <dbReference type="SAM" id="Phobius"/>
    </source>
</evidence>
<feature type="transmembrane region" description="Helical" evidence="1">
    <location>
        <begin position="79"/>
        <end position="97"/>
    </location>
</feature>
<keyword evidence="1" id="KW-0472">Membrane</keyword>
<accession>A0A0B0NWV5</accession>
<evidence type="ECO:0000313" key="3">
    <source>
        <dbReference type="Proteomes" id="UP000032142"/>
    </source>
</evidence>
<sequence>MPQSQTGSCWHTYIEVTYRCQRINMVLLAHIYRCHGLTHTSHIKILCHDICILLFLRFIRGFRKLYLSRIKLTNIVAKLIYIQLLHIYIHIFHFNIYSSHLIKLTTSICL</sequence>
<dbReference type="AlphaFoldDB" id="A0A0B0NWV5"/>